<sequence length="175" mass="20281">MSEKNVQKIVILGAESSGKSQLAEALARHYQTVWVPEYLREFVEAKQRVPLEEEQLHIALTQLERERVLLPGANNWLFCDTSPMMIALYSRYYFKQIPAKLEDLELLHDYDFTIVTAPDIPWIADGLQRESPAVRQQIHAQLVETLDERDIPFLLVEGGLDERLRQVIFTLDFLS</sequence>
<comment type="caution">
    <text evidence="2">The sequence shown here is derived from an EMBL/GenBank/DDBJ whole genome shotgun (WGS) entry which is preliminary data.</text>
</comment>
<organism evidence="2 3">
    <name type="scientific">Undibacterium flavidum</name>
    <dbReference type="NCBI Taxonomy" id="2762297"/>
    <lineage>
        <taxon>Bacteria</taxon>
        <taxon>Pseudomonadati</taxon>
        <taxon>Pseudomonadota</taxon>
        <taxon>Betaproteobacteria</taxon>
        <taxon>Burkholderiales</taxon>
        <taxon>Oxalobacteraceae</taxon>
        <taxon>Undibacterium</taxon>
    </lineage>
</organism>
<dbReference type="EMBL" id="JACOGA010000010">
    <property type="protein sequence ID" value="MBC3874269.1"/>
    <property type="molecule type" value="Genomic_DNA"/>
</dbReference>
<dbReference type="PANTHER" id="PTHR37512:SF1">
    <property type="entry name" value="NADR_TTD14 AAA DOMAIN-CONTAINING PROTEIN"/>
    <property type="match status" value="1"/>
</dbReference>
<dbReference type="GO" id="GO:0005524">
    <property type="term" value="F:ATP binding"/>
    <property type="evidence" value="ECO:0007669"/>
    <property type="project" value="UniProtKB-KW"/>
</dbReference>
<keyword evidence="3" id="KW-1185">Reference proteome</keyword>
<reference evidence="2 3" key="1">
    <citation type="submission" date="2020-08" db="EMBL/GenBank/DDBJ databases">
        <title>Novel species isolated from subtropical streams in China.</title>
        <authorList>
            <person name="Lu H."/>
        </authorList>
    </citation>
    <scope>NUCLEOTIDE SEQUENCE [LARGE SCALE GENOMIC DNA]</scope>
    <source>
        <strain evidence="2 3">LX15W</strain>
    </source>
</reference>
<dbReference type="Proteomes" id="UP000624279">
    <property type="component" value="Unassembled WGS sequence"/>
</dbReference>
<feature type="domain" description="NadR/Ttd14 AAA" evidence="1">
    <location>
        <begin position="8"/>
        <end position="163"/>
    </location>
</feature>
<dbReference type="SUPFAM" id="SSF52540">
    <property type="entry name" value="P-loop containing nucleoside triphosphate hydrolases"/>
    <property type="match status" value="1"/>
</dbReference>
<dbReference type="Pfam" id="PF13521">
    <property type="entry name" value="AAA_28"/>
    <property type="match status" value="1"/>
</dbReference>
<accession>A0ABR6YCI2</accession>
<dbReference type="PANTHER" id="PTHR37512">
    <property type="entry name" value="TRIFUNCTIONAL NAD BIOSYNTHESIS/REGULATOR PROTEIN NADR"/>
    <property type="match status" value="1"/>
</dbReference>
<proteinExistence type="predicted"/>
<gene>
    <name evidence="2" type="ORF">H8K55_11775</name>
</gene>
<dbReference type="InterPro" id="IPR027417">
    <property type="entry name" value="P-loop_NTPase"/>
</dbReference>
<evidence type="ECO:0000259" key="1">
    <source>
        <dbReference type="Pfam" id="PF13521"/>
    </source>
</evidence>
<name>A0ABR6YCI2_9BURK</name>
<evidence type="ECO:0000313" key="2">
    <source>
        <dbReference type="EMBL" id="MBC3874269.1"/>
    </source>
</evidence>
<keyword evidence="2" id="KW-0547">Nucleotide-binding</keyword>
<evidence type="ECO:0000313" key="3">
    <source>
        <dbReference type="Proteomes" id="UP000624279"/>
    </source>
</evidence>
<dbReference type="InterPro" id="IPR038727">
    <property type="entry name" value="NadR/Ttd14_AAA_dom"/>
</dbReference>
<dbReference type="Gene3D" id="3.40.50.300">
    <property type="entry name" value="P-loop containing nucleotide triphosphate hydrolases"/>
    <property type="match status" value="1"/>
</dbReference>
<keyword evidence="2" id="KW-0067">ATP-binding</keyword>
<protein>
    <submittedName>
        <fullName evidence="2">ATP-binding protein</fullName>
    </submittedName>
</protein>
<dbReference type="InterPro" id="IPR052735">
    <property type="entry name" value="NAD_biosynth-regulator"/>
</dbReference>